<dbReference type="PANTHER" id="PTHR24148">
    <property type="entry name" value="ANKYRIN REPEAT DOMAIN-CONTAINING PROTEIN 39 HOMOLOG-RELATED"/>
    <property type="match status" value="1"/>
</dbReference>
<dbReference type="EMBL" id="JAGPNK010000004">
    <property type="protein sequence ID" value="KAH7323241.1"/>
    <property type="molecule type" value="Genomic_DNA"/>
</dbReference>
<dbReference type="InterPro" id="IPR052895">
    <property type="entry name" value="HetReg/Transcr_Mod"/>
</dbReference>
<feature type="domain" description="Heterokaryon incompatibility" evidence="1">
    <location>
        <begin position="46"/>
        <end position="85"/>
    </location>
</feature>
<evidence type="ECO:0000259" key="1">
    <source>
        <dbReference type="Pfam" id="PF06985"/>
    </source>
</evidence>
<dbReference type="Pfam" id="PF06985">
    <property type="entry name" value="HET"/>
    <property type="match status" value="2"/>
</dbReference>
<sequence length="677" mass="77103">MSLYEPLIEATDEVRLLKILPAQDCNDDRVSCLMYKTLLPSISLKYAALSYVWGDPSVTEEIMVNGTLMAVTTNLANALRELRRRASLQPVETRLAAELARGQNPEAMSEDIFEDLPLWVDAICINQNDMSERNKQAPRMSHIYTNAANVIGWISGPPFSDQDITLCFPFVRGISRAYGSAAECESGTLQPGLSYLMENRQFCTYEEGSALFGNHYWQSLADLLKAKYWRRVWIVQEVVLARSSTSLILVCGQETMRMEDLITAAFFVKKLHHPASYHACPGYMDRGLWVLLTTNRPVMMVPMMMRINMIRKGYKRQQGHLAMELSVAMASKATDPRDIVYGMLGITQAKICVDYNKPVWEVYLDWMRWALSTQERDSARYFGLALAMAGIGIYKTERQDDGFQTYSWLPNFSAPEFKPGHIYPMEDLHSRISWKKARSPLVHPDGSLDIHGVVYDDIVHTVRFDQVPENVAEVLAEAENSPLETICLYTGLMMSQGDVKPKHPPLVSLFDIFTIWYRRDTEQKLAVQPNSVAAQAFLYLFDHPHDRYGLRNFYGITTRADYQLWLDARRSMPEFQDRGVTEKFHYLKSTVSGCIDLNKGNRCLFRTEKGLFGSGPPGVQDGDKICILDFSDIAVILRPDRAFWRFVGTCFVSGLSKREVKEDIESGNLQCQDFLIK</sequence>
<dbReference type="Proteomes" id="UP000813444">
    <property type="component" value="Unassembled WGS sequence"/>
</dbReference>
<reference evidence="2" key="1">
    <citation type="journal article" date="2021" name="Nat. Commun.">
        <title>Genetic determinants of endophytism in the Arabidopsis root mycobiome.</title>
        <authorList>
            <person name="Mesny F."/>
            <person name="Miyauchi S."/>
            <person name="Thiergart T."/>
            <person name="Pickel B."/>
            <person name="Atanasova L."/>
            <person name="Karlsson M."/>
            <person name="Huettel B."/>
            <person name="Barry K.W."/>
            <person name="Haridas S."/>
            <person name="Chen C."/>
            <person name="Bauer D."/>
            <person name="Andreopoulos W."/>
            <person name="Pangilinan J."/>
            <person name="LaButti K."/>
            <person name="Riley R."/>
            <person name="Lipzen A."/>
            <person name="Clum A."/>
            <person name="Drula E."/>
            <person name="Henrissat B."/>
            <person name="Kohler A."/>
            <person name="Grigoriev I.V."/>
            <person name="Martin F.M."/>
            <person name="Hacquard S."/>
        </authorList>
    </citation>
    <scope>NUCLEOTIDE SEQUENCE</scope>
    <source>
        <strain evidence="2">MPI-CAGE-CH-0235</strain>
    </source>
</reference>
<dbReference type="PANTHER" id="PTHR24148:SF73">
    <property type="entry name" value="HET DOMAIN PROTEIN (AFU_ORTHOLOGUE AFUA_8G01020)"/>
    <property type="match status" value="1"/>
</dbReference>
<keyword evidence="3" id="KW-1185">Reference proteome</keyword>
<dbReference type="AlphaFoldDB" id="A0A8K0T003"/>
<evidence type="ECO:0000313" key="2">
    <source>
        <dbReference type="EMBL" id="KAH7323241.1"/>
    </source>
</evidence>
<dbReference type="InterPro" id="IPR010730">
    <property type="entry name" value="HET"/>
</dbReference>
<name>A0A8K0T003_9HYPO</name>
<evidence type="ECO:0000313" key="3">
    <source>
        <dbReference type="Proteomes" id="UP000813444"/>
    </source>
</evidence>
<protein>
    <submittedName>
        <fullName evidence="2">Heterokaryon incompatibility protein-domain-containing protein</fullName>
    </submittedName>
</protein>
<proteinExistence type="predicted"/>
<gene>
    <name evidence="2" type="ORF">B0I35DRAFT_427350</name>
</gene>
<comment type="caution">
    <text evidence="2">The sequence shown here is derived from an EMBL/GenBank/DDBJ whole genome shotgun (WGS) entry which is preliminary data.</text>
</comment>
<organism evidence="2 3">
    <name type="scientific">Stachybotrys elegans</name>
    <dbReference type="NCBI Taxonomy" id="80388"/>
    <lineage>
        <taxon>Eukaryota</taxon>
        <taxon>Fungi</taxon>
        <taxon>Dikarya</taxon>
        <taxon>Ascomycota</taxon>
        <taxon>Pezizomycotina</taxon>
        <taxon>Sordariomycetes</taxon>
        <taxon>Hypocreomycetidae</taxon>
        <taxon>Hypocreales</taxon>
        <taxon>Stachybotryaceae</taxon>
        <taxon>Stachybotrys</taxon>
    </lineage>
</organism>
<dbReference type="OrthoDB" id="5386682at2759"/>
<accession>A0A8K0T003</accession>
<feature type="domain" description="Heterokaryon incompatibility" evidence="1">
    <location>
        <begin position="118"/>
        <end position="237"/>
    </location>
</feature>